<keyword evidence="5" id="KW-0805">Transcription regulation</keyword>
<dbReference type="InterPro" id="IPR051313">
    <property type="entry name" value="Bact_iron-sidero_bind"/>
</dbReference>
<comment type="caution">
    <text evidence="10">The sequence shown here is derived from an EMBL/GenBank/DDBJ whole genome shotgun (WGS) entry which is preliminary data.</text>
</comment>
<evidence type="ECO:0000259" key="8">
    <source>
        <dbReference type="PROSITE" id="PS01124"/>
    </source>
</evidence>
<accession>A0A927GSA0</accession>
<dbReference type="Gene3D" id="1.10.10.60">
    <property type="entry name" value="Homeodomain-like"/>
    <property type="match status" value="2"/>
</dbReference>
<comment type="similarity">
    <text evidence="2">Belongs to the bacterial solute-binding protein 8 family.</text>
</comment>
<evidence type="ECO:0000256" key="5">
    <source>
        <dbReference type="ARBA" id="ARBA00023015"/>
    </source>
</evidence>
<dbReference type="PROSITE" id="PS50983">
    <property type="entry name" value="FE_B12_PBP"/>
    <property type="match status" value="1"/>
</dbReference>
<keyword evidence="6" id="KW-0238">DNA-binding</keyword>
<dbReference type="SUPFAM" id="SSF53807">
    <property type="entry name" value="Helical backbone' metal receptor"/>
    <property type="match status" value="1"/>
</dbReference>
<keyword evidence="4" id="KW-0732">Signal</keyword>
<reference evidence="10" key="1">
    <citation type="submission" date="2020-09" db="EMBL/GenBank/DDBJ databases">
        <title>A novel bacterium of genus Paenibacillus, isolated from South China Sea.</title>
        <authorList>
            <person name="Huang H."/>
            <person name="Mo K."/>
            <person name="Hu Y."/>
        </authorList>
    </citation>
    <scope>NUCLEOTIDE SEQUENCE</scope>
    <source>
        <strain evidence="10">IB182496</strain>
    </source>
</reference>
<sequence>MNRNACNPQADELSGLLYSLIHITSAVDEEVPDPAGAGGKGERPCTGTMRMRPRHAFLLLLVEHGAGMRRICGDERLQVQGGEAILLSPDSAEEIVIDCCGRSRYWAIEFQTVRIVNGQAETAELPLTGAWPVPELADQLAKVRTMDRLLKTGGWERLRAAALLHELLAHLLPYAQRAPEADADVPGHAIDQAASYMERHYREPITRELLAERAGMSADYFSRLFKRRYGQTPLAYLAAVRIAQAKRELALTGDALRMVAQRVGFNDEFYFSRKFKLVAGLSPSAYVSRIRTSVRIVALQHHLTGHLLALGMVPYAALVNGYYPLPEQLRGIVPIGGYRPDLDKLAEARPDLIVTYEQHDEITAPKVPMFEHIAPTVTIPFALDWREQLRQLAVAIGRRETAERWLAHYEEEAAAARTTLAPRLGREEVLIAGIGPDHVCLFGRRNVGAVLYGDLQAQMPDGIADIEYYRVVTLEELFGYDSDRILLTSFRNDGTPATLRKIGDTMRRLQADPRWQRLRAVRRGAVYSLLEHQHLYTLYTSYSHQLLLGRLQRLFGTEMSK</sequence>
<dbReference type="PROSITE" id="PS00041">
    <property type="entry name" value="HTH_ARAC_FAMILY_1"/>
    <property type="match status" value="1"/>
</dbReference>
<dbReference type="GO" id="GO:0030288">
    <property type="term" value="C:outer membrane-bounded periplasmic space"/>
    <property type="evidence" value="ECO:0007669"/>
    <property type="project" value="TreeGrafter"/>
</dbReference>
<comment type="subcellular location">
    <subcellularLocation>
        <location evidence="1">Cell envelope</location>
    </subcellularLocation>
</comment>
<keyword evidence="7" id="KW-0804">Transcription</keyword>
<evidence type="ECO:0000256" key="1">
    <source>
        <dbReference type="ARBA" id="ARBA00004196"/>
    </source>
</evidence>
<evidence type="ECO:0000256" key="7">
    <source>
        <dbReference type="ARBA" id="ARBA00023163"/>
    </source>
</evidence>
<dbReference type="SMART" id="SM00342">
    <property type="entry name" value="HTH_ARAC"/>
    <property type="match status" value="1"/>
</dbReference>
<protein>
    <submittedName>
        <fullName evidence="10">Helix-turn-helix domain-containing protein</fullName>
    </submittedName>
</protein>
<dbReference type="Gene3D" id="3.40.50.1980">
    <property type="entry name" value="Nitrogenase molybdenum iron protein domain"/>
    <property type="match status" value="2"/>
</dbReference>
<dbReference type="InterPro" id="IPR002491">
    <property type="entry name" value="ABC_transptr_periplasmic_BD"/>
</dbReference>
<name>A0A927GSA0_9BACL</name>
<dbReference type="PANTHER" id="PTHR30532:SF24">
    <property type="entry name" value="FERRIC ENTEROBACTIN-BINDING PERIPLASMIC PROTEIN FEPB"/>
    <property type="match status" value="1"/>
</dbReference>
<dbReference type="Proteomes" id="UP000621560">
    <property type="component" value="Unassembled WGS sequence"/>
</dbReference>
<dbReference type="InterPro" id="IPR018060">
    <property type="entry name" value="HTH_AraC"/>
</dbReference>
<feature type="domain" description="HTH araC/xylS-type" evidence="8">
    <location>
        <begin position="191"/>
        <end position="289"/>
    </location>
</feature>
<feature type="domain" description="Fe/B12 periplasmic-binding" evidence="9">
    <location>
        <begin position="295"/>
        <end position="559"/>
    </location>
</feature>
<dbReference type="AlphaFoldDB" id="A0A927GSA0"/>
<dbReference type="Pfam" id="PF01497">
    <property type="entry name" value="Peripla_BP_2"/>
    <property type="match status" value="1"/>
</dbReference>
<proteinExistence type="inferred from homology"/>
<evidence type="ECO:0000313" key="11">
    <source>
        <dbReference type="Proteomes" id="UP000621560"/>
    </source>
</evidence>
<keyword evidence="11" id="KW-1185">Reference proteome</keyword>
<dbReference type="InterPro" id="IPR018062">
    <property type="entry name" value="HTH_AraC-typ_CS"/>
</dbReference>
<dbReference type="GO" id="GO:0003700">
    <property type="term" value="F:DNA-binding transcription factor activity"/>
    <property type="evidence" value="ECO:0007669"/>
    <property type="project" value="InterPro"/>
</dbReference>
<organism evidence="10 11">
    <name type="scientific">Paenibacillus sabuli</name>
    <dbReference type="NCBI Taxonomy" id="2772509"/>
    <lineage>
        <taxon>Bacteria</taxon>
        <taxon>Bacillati</taxon>
        <taxon>Bacillota</taxon>
        <taxon>Bacilli</taxon>
        <taxon>Bacillales</taxon>
        <taxon>Paenibacillaceae</taxon>
        <taxon>Paenibacillus</taxon>
    </lineage>
</organism>
<dbReference type="SUPFAM" id="SSF46689">
    <property type="entry name" value="Homeodomain-like"/>
    <property type="match status" value="2"/>
</dbReference>
<evidence type="ECO:0000256" key="6">
    <source>
        <dbReference type="ARBA" id="ARBA00023125"/>
    </source>
</evidence>
<evidence type="ECO:0000259" key="9">
    <source>
        <dbReference type="PROSITE" id="PS50983"/>
    </source>
</evidence>
<keyword evidence="3" id="KW-0813">Transport</keyword>
<evidence type="ECO:0000313" key="10">
    <source>
        <dbReference type="EMBL" id="MBD2845492.1"/>
    </source>
</evidence>
<dbReference type="GO" id="GO:0043565">
    <property type="term" value="F:sequence-specific DNA binding"/>
    <property type="evidence" value="ECO:0007669"/>
    <property type="project" value="InterPro"/>
</dbReference>
<gene>
    <name evidence="10" type="ORF">IDH44_09855</name>
</gene>
<dbReference type="EMBL" id="JACXIZ010000016">
    <property type="protein sequence ID" value="MBD2845492.1"/>
    <property type="molecule type" value="Genomic_DNA"/>
</dbReference>
<evidence type="ECO:0000256" key="4">
    <source>
        <dbReference type="ARBA" id="ARBA00022729"/>
    </source>
</evidence>
<dbReference type="PROSITE" id="PS01124">
    <property type="entry name" value="HTH_ARAC_FAMILY_2"/>
    <property type="match status" value="1"/>
</dbReference>
<dbReference type="InterPro" id="IPR009057">
    <property type="entry name" value="Homeodomain-like_sf"/>
</dbReference>
<evidence type="ECO:0000256" key="3">
    <source>
        <dbReference type="ARBA" id="ARBA00022448"/>
    </source>
</evidence>
<evidence type="ECO:0000256" key="2">
    <source>
        <dbReference type="ARBA" id="ARBA00008814"/>
    </source>
</evidence>
<dbReference type="GO" id="GO:1901678">
    <property type="term" value="P:iron coordination entity transport"/>
    <property type="evidence" value="ECO:0007669"/>
    <property type="project" value="UniProtKB-ARBA"/>
</dbReference>
<dbReference type="PANTHER" id="PTHR30532">
    <property type="entry name" value="IRON III DICITRATE-BINDING PERIPLASMIC PROTEIN"/>
    <property type="match status" value="1"/>
</dbReference>
<dbReference type="RefSeq" id="WP_190917142.1">
    <property type="nucleotide sequence ID" value="NZ_JACXIZ010000016.1"/>
</dbReference>
<dbReference type="Pfam" id="PF12833">
    <property type="entry name" value="HTH_18"/>
    <property type="match status" value="1"/>
</dbReference>